<feature type="transmembrane region" description="Helical" evidence="7">
    <location>
        <begin position="378"/>
        <end position="400"/>
    </location>
</feature>
<accession>A0A1Y4DDX1</accession>
<feature type="transmembrane region" description="Helical" evidence="7">
    <location>
        <begin position="340"/>
        <end position="366"/>
    </location>
</feature>
<dbReference type="Pfam" id="PF12704">
    <property type="entry name" value="MacB_PCD"/>
    <property type="match status" value="1"/>
</dbReference>
<evidence type="ECO:0000256" key="7">
    <source>
        <dbReference type="SAM" id="Phobius"/>
    </source>
</evidence>
<sequence length="417" mass="47490">MKLPDLISTGWAEITSHKMRSFLSVFAIAIGIATFFYTLSVLSQRYRDINRTAEISGKGRLDTSIEAPLSMDQYQQLLSSLPEGSSLAFRTNEYITRAIYKGQTLTGFFVEGILPSFQDSAFAYQVEGRFFNWKDIINKHRVALIVVYPRDKKERRVFSAPTWAPDKDRIDLKEFVKRINLLNQSITIEDQSFTVVGILRAPTVDKDFRFRGDQETMQQIFIPYSTWYDILPSWRDYYETKIRIVAGSETNANQASTALSSFLHHQFGTNFQFSINFFRDKLNLDRQAAWKNLRSMIFIGLIAMIAGGIGIMNITMVVIFSRTREIGIRRALGATRFDILIQFLVEALLLGLCGAMGGMLLGYLAVVHMADNADQMTFSWWVVAISIFIALATSFLFALYPAYQASKLKPVDALKYE</sequence>
<protein>
    <recommendedName>
        <fullName evidence="12">ABC transporter permease</fullName>
    </recommendedName>
</protein>
<dbReference type="InterPro" id="IPR050250">
    <property type="entry name" value="Macrolide_Exporter_MacB"/>
</dbReference>
<evidence type="ECO:0000256" key="6">
    <source>
        <dbReference type="ARBA" id="ARBA00038076"/>
    </source>
</evidence>
<keyword evidence="5 7" id="KW-0472">Membrane</keyword>
<evidence type="ECO:0000259" key="9">
    <source>
        <dbReference type="Pfam" id="PF12704"/>
    </source>
</evidence>
<keyword evidence="2" id="KW-1003">Cell membrane</keyword>
<evidence type="ECO:0000259" key="8">
    <source>
        <dbReference type="Pfam" id="PF02687"/>
    </source>
</evidence>
<dbReference type="GO" id="GO:0005886">
    <property type="term" value="C:plasma membrane"/>
    <property type="evidence" value="ECO:0007669"/>
    <property type="project" value="UniProtKB-SubCell"/>
</dbReference>
<keyword evidence="11" id="KW-1185">Reference proteome</keyword>
<proteinExistence type="inferred from homology"/>
<dbReference type="PANTHER" id="PTHR30572">
    <property type="entry name" value="MEMBRANE COMPONENT OF TRANSPORTER-RELATED"/>
    <property type="match status" value="1"/>
</dbReference>
<reference evidence="11" key="1">
    <citation type="submission" date="2017-04" db="EMBL/GenBank/DDBJ databases">
        <title>Function of individual gut microbiota members based on whole genome sequencing of pure cultures obtained from chicken caecum.</title>
        <authorList>
            <person name="Medvecky M."/>
            <person name="Cejkova D."/>
            <person name="Polansky O."/>
            <person name="Karasova D."/>
            <person name="Kubasova T."/>
            <person name="Cizek A."/>
            <person name="Rychlik I."/>
        </authorList>
    </citation>
    <scope>NUCLEOTIDE SEQUENCE [LARGE SCALE GENOMIC DNA]</scope>
    <source>
        <strain evidence="11">An273</strain>
    </source>
</reference>
<evidence type="ECO:0000313" key="11">
    <source>
        <dbReference type="Proteomes" id="UP000196368"/>
    </source>
</evidence>
<organism evidence="10 11">
    <name type="scientific">Candidatus Avelusimicrobium gallicola</name>
    <dbReference type="NCBI Taxonomy" id="2562704"/>
    <lineage>
        <taxon>Bacteria</taxon>
        <taxon>Pseudomonadati</taxon>
        <taxon>Elusimicrobiota</taxon>
        <taxon>Elusimicrobia</taxon>
        <taxon>Elusimicrobiales</taxon>
        <taxon>Elusimicrobiaceae</taxon>
        <taxon>Candidatus Avelusimicrobium</taxon>
    </lineage>
</organism>
<dbReference type="PANTHER" id="PTHR30572:SF4">
    <property type="entry name" value="ABC TRANSPORTER PERMEASE YTRF"/>
    <property type="match status" value="1"/>
</dbReference>
<dbReference type="InterPro" id="IPR003838">
    <property type="entry name" value="ABC3_permease_C"/>
</dbReference>
<comment type="subcellular location">
    <subcellularLocation>
        <location evidence="1">Cell membrane</location>
        <topology evidence="1">Multi-pass membrane protein</topology>
    </subcellularLocation>
</comment>
<evidence type="ECO:0000256" key="3">
    <source>
        <dbReference type="ARBA" id="ARBA00022692"/>
    </source>
</evidence>
<dbReference type="EMBL" id="NFJD01000001">
    <property type="protein sequence ID" value="OUO57313.1"/>
    <property type="molecule type" value="Genomic_DNA"/>
</dbReference>
<feature type="transmembrane region" description="Helical" evidence="7">
    <location>
        <begin position="296"/>
        <end position="320"/>
    </location>
</feature>
<feature type="domain" description="MacB-like periplasmic core" evidence="9">
    <location>
        <begin position="21"/>
        <end position="259"/>
    </location>
</feature>
<keyword evidence="4 7" id="KW-1133">Transmembrane helix</keyword>
<evidence type="ECO:0000313" key="10">
    <source>
        <dbReference type="EMBL" id="OUO57313.1"/>
    </source>
</evidence>
<dbReference type="Pfam" id="PF02687">
    <property type="entry name" value="FtsX"/>
    <property type="match status" value="1"/>
</dbReference>
<dbReference type="OrthoDB" id="9770036at2"/>
<evidence type="ECO:0008006" key="12">
    <source>
        <dbReference type="Google" id="ProtNLM"/>
    </source>
</evidence>
<dbReference type="AlphaFoldDB" id="A0A1Y4DDX1"/>
<dbReference type="Proteomes" id="UP000196368">
    <property type="component" value="Unassembled WGS sequence"/>
</dbReference>
<dbReference type="GO" id="GO:0022857">
    <property type="term" value="F:transmembrane transporter activity"/>
    <property type="evidence" value="ECO:0007669"/>
    <property type="project" value="TreeGrafter"/>
</dbReference>
<comment type="similarity">
    <text evidence="6">Belongs to the ABC-4 integral membrane protein family.</text>
</comment>
<evidence type="ECO:0000256" key="2">
    <source>
        <dbReference type="ARBA" id="ARBA00022475"/>
    </source>
</evidence>
<dbReference type="RefSeq" id="WP_087286387.1">
    <property type="nucleotide sequence ID" value="NZ_NFJD01000001.1"/>
</dbReference>
<feature type="domain" description="ABC3 transporter permease C-terminal" evidence="8">
    <location>
        <begin position="297"/>
        <end position="410"/>
    </location>
</feature>
<evidence type="ECO:0000256" key="1">
    <source>
        <dbReference type="ARBA" id="ARBA00004651"/>
    </source>
</evidence>
<keyword evidence="3 7" id="KW-0812">Transmembrane</keyword>
<evidence type="ECO:0000256" key="5">
    <source>
        <dbReference type="ARBA" id="ARBA00023136"/>
    </source>
</evidence>
<dbReference type="InterPro" id="IPR025857">
    <property type="entry name" value="MacB_PCD"/>
</dbReference>
<name>A0A1Y4DDX1_9BACT</name>
<comment type="caution">
    <text evidence="10">The sequence shown here is derived from an EMBL/GenBank/DDBJ whole genome shotgun (WGS) entry which is preliminary data.</text>
</comment>
<evidence type="ECO:0000256" key="4">
    <source>
        <dbReference type="ARBA" id="ARBA00022989"/>
    </source>
</evidence>
<feature type="transmembrane region" description="Helical" evidence="7">
    <location>
        <begin position="21"/>
        <end position="42"/>
    </location>
</feature>
<gene>
    <name evidence="10" type="ORF">B5F75_00615</name>
</gene>